<dbReference type="InterPro" id="IPR027417">
    <property type="entry name" value="P-loop_NTPase"/>
</dbReference>
<keyword evidence="4" id="KW-0547">Nucleotide-binding</keyword>
<reference evidence="7 8" key="1">
    <citation type="submission" date="2023-10" db="EMBL/GenBank/DDBJ databases">
        <title>Paenibacillus strain PFR10 Genome sequencing and assembly.</title>
        <authorList>
            <person name="Kim I."/>
        </authorList>
    </citation>
    <scope>NUCLEOTIDE SEQUENCE [LARGE SCALE GENOMIC DNA]</scope>
    <source>
        <strain evidence="7 8">PFR10</strain>
    </source>
</reference>
<keyword evidence="8" id="KW-1185">Reference proteome</keyword>
<dbReference type="Pfam" id="PF00005">
    <property type="entry name" value="ABC_tran"/>
    <property type="match status" value="1"/>
</dbReference>
<evidence type="ECO:0000313" key="8">
    <source>
        <dbReference type="Proteomes" id="UP001260980"/>
    </source>
</evidence>
<keyword evidence="3" id="KW-0813">Transport</keyword>
<comment type="similarity">
    <text evidence="2">Belongs to the ABC transporter superfamily.</text>
</comment>
<feature type="domain" description="ABC transporter" evidence="6">
    <location>
        <begin position="2"/>
        <end position="239"/>
    </location>
</feature>
<sequence>MVHLSHIHFIRGERHILNDVNVHIQPGEHWVLLGRNGSGKTTLLEMMNGYEFPSRGTVDVLGNRYGQCDVREVRKRIGYISQSLMEKLNLSDPVIEVVATGEYAYLRFYQEIPQEVLDRAMVMLERVRIPHLAHQTLGSLSQGERKKVMLARSLMMKPSLLVLDEPAAGLDLYERERFLRDVNELSKQDITVVYVTHHIEEIIPLITHVAIIEQGELIAAGPKKEVLTPENIRKAFDVDIELEWFQDRPWIKVLD</sequence>
<keyword evidence="5 7" id="KW-0067">ATP-binding</keyword>
<protein>
    <submittedName>
        <fullName evidence="7">ATP-binding cassette domain-containing protein</fullName>
    </submittedName>
</protein>
<dbReference type="Proteomes" id="UP001260980">
    <property type="component" value="Unassembled WGS sequence"/>
</dbReference>
<dbReference type="Gene3D" id="3.40.50.300">
    <property type="entry name" value="P-loop containing nucleotide triphosphate hydrolases"/>
    <property type="match status" value="1"/>
</dbReference>
<dbReference type="InterPro" id="IPR017871">
    <property type="entry name" value="ABC_transporter-like_CS"/>
</dbReference>
<dbReference type="InterPro" id="IPR050153">
    <property type="entry name" value="Metal_Ion_Import_ABC"/>
</dbReference>
<evidence type="ECO:0000256" key="3">
    <source>
        <dbReference type="ARBA" id="ARBA00022448"/>
    </source>
</evidence>
<dbReference type="SUPFAM" id="SSF52540">
    <property type="entry name" value="P-loop containing nucleoside triphosphate hydrolases"/>
    <property type="match status" value="1"/>
</dbReference>
<evidence type="ECO:0000256" key="4">
    <source>
        <dbReference type="ARBA" id="ARBA00022741"/>
    </source>
</evidence>
<gene>
    <name evidence="7" type="ORF">RQP52_03885</name>
</gene>
<dbReference type="InterPro" id="IPR015856">
    <property type="entry name" value="ABC_transpr_CbiO/EcfA_su"/>
</dbReference>
<evidence type="ECO:0000256" key="5">
    <source>
        <dbReference type="ARBA" id="ARBA00022840"/>
    </source>
</evidence>
<evidence type="ECO:0000256" key="1">
    <source>
        <dbReference type="ARBA" id="ARBA00004202"/>
    </source>
</evidence>
<comment type="caution">
    <text evidence="7">The sequence shown here is derived from an EMBL/GenBank/DDBJ whole genome shotgun (WGS) entry which is preliminary data.</text>
</comment>
<dbReference type="RefSeq" id="WP_315949593.1">
    <property type="nucleotide sequence ID" value="NZ_JAWCUD010000001.1"/>
</dbReference>
<evidence type="ECO:0000259" key="6">
    <source>
        <dbReference type="PROSITE" id="PS50893"/>
    </source>
</evidence>
<dbReference type="PANTHER" id="PTHR42734:SF17">
    <property type="entry name" value="METAL TRANSPORT SYSTEM ATP-BINDING PROTEIN TM_0124-RELATED"/>
    <property type="match status" value="1"/>
</dbReference>
<accession>A0ABU3R7I0</accession>
<dbReference type="PROSITE" id="PS50893">
    <property type="entry name" value="ABC_TRANSPORTER_2"/>
    <property type="match status" value="1"/>
</dbReference>
<evidence type="ECO:0000256" key="2">
    <source>
        <dbReference type="ARBA" id="ARBA00005417"/>
    </source>
</evidence>
<proteinExistence type="inferred from homology"/>
<comment type="subcellular location">
    <subcellularLocation>
        <location evidence="1">Cell membrane</location>
        <topology evidence="1">Peripheral membrane protein</topology>
    </subcellularLocation>
</comment>
<organism evidence="7 8">
    <name type="scientific">Paenibacillus violae</name>
    <dbReference type="NCBI Taxonomy" id="3077234"/>
    <lineage>
        <taxon>Bacteria</taxon>
        <taxon>Bacillati</taxon>
        <taxon>Bacillota</taxon>
        <taxon>Bacilli</taxon>
        <taxon>Bacillales</taxon>
        <taxon>Paenibacillaceae</taxon>
        <taxon>Paenibacillus</taxon>
    </lineage>
</organism>
<dbReference type="SMART" id="SM00382">
    <property type="entry name" value="AAA"/>
    <property type="match status" value="1"/>
</dbReference>
<dbReference type="PANTHER" id="PTHR42734">
    <property type="entry name" value="METAL TRANSPORT SYSTEM ATP-BINDING PROTEIN TM_0124-RELATED"/>
    <property type="match status" value="1"/>
</dbReference>
<dbReference type="CDD" id="cd03225">
    <property type="entry name" value="ABC_cobalt_CbiO_domain1"/>
    <property type="match status" value="1"/>
</dbReference>
<dbReference type="EMBL" id="JAWCUD010000001">
    <property type="protein sequence ID" value="MDU0200215.1"/>
    <property type="molecule type" value="Genomic_DNA"/>
</dbReference>
<dbReference type="GO" id="GO:0005524">
    <property type="term" value="F:ATP binding"/>
    <property type="evidence" value="ECO:0007669"/>
    <property type="project" value="UniProtKB-KW"/>
</dbReference>
<dbReference type="InterPro" id="IPR003439">
    <property type="entry name" value="ABC_transporter-like_ATP-bd"/>
</dbReference>
<evidence type="ECO:0000313" key="7">
    <source>
        <dbReference type="EMBL" id="MDU0200215.1"/>
    </source>
</evidence>
<dbReference type="PROSITE" id="PS00211">
    <property type="entry name" value="ABC_TRANSPORTER_1"/>
    <property type="match status" value="1"/>
</dbReference>
<name>A0ABU3R7I0_9BACL</name>
<dbReference type="InterPro" id="IPR003593">
    <property type="entry name" value="AAA+_ATPase"/>
</dbReference>